<feature type="region of interest" description="Disordered" evidence="1">
    <location>
        <begin position="228"/>
        <end position="266"/>
    </location>
</feature>
<evidence type="ECO:0000313" key="2">
    <source>
        <dbReference type="EMBL" id="CBY40830.1"/>
    </source>
</evidence>
<proteinExistence type="predicted"/>
<dbReference type="Proteomes" id="UP000011014">
    <property type="component" value="Unassembled WGS sequence"/>
</dbReference>
<organism evidence="2">
    <name type="scientific">Oikopleura dioica</name>
    <name type="common">Tunicate</name>
    <dbReference type="NCBI Taxonomy" id="34765"/>
    <lineage>
        <taxon>Eukaryota</taxon>
        <taxon>Metazoa</taxon>
        <taxon>Chordata</taxon>
        <taxon>Tunicata</taxon>
        <taxon>Appendicularia</taxon>
        <taxon>Copelata</taxon>
        <taxon>Oikopleuridae</taxon>
        <taxon>Oikopleura</taxon>
    </lineage>
</organism>
<reference evidence="2" key="1">
    <citation type="journal article" date="2010" name="Science">
        <title>Plasticity of animal genome architecture unmasked by rapid evolution of a pelagic tunicate.</title>
        <authorList>
            <person name="Denoeud F."/>
            <person name="Henriet S."/>
            <person name="Mungpakdee S."/>
            <person name="Aury J.M."/>
            <person name="Da Silva C."/>
            <person name="Brinkmann H."/>
            <person name="Mikhaleva J."/>
            <person name="Olsen L.C."/>
            <person name="Jubin C."/>
            <person name="Canestro C."/>
            <person name="Bouquet J.M."/>
            <person name="Danks G."/>
            <person name="Poulain J."/>
            <person name="Campsteijn C."/>
            <person name="Adamski M."/>
            <person name="Cross I."/>
            <person name="Yadetie F."/>
            <person name="Muffato M."/>
            <person name="Louis A."/>
            <person name="Butcher S."/>
            <person name="Tsagkogeorga G."/>
            <person name="Konrad A."/>
            <person name="Singh S."/>
            <person name="Jensen M.F."/>
            <person name="Cong E.H."/>
            <person name="Eikeseth-Otteraa H."/>
            <person name="Noel B."/>
            <person name="Anthouard V."/>
            <person name="Porcel B.M."/>
            <person name="Kachouri-Lafond R."/>
            <person name="Nishino A."/>
            <person name="Ugolini M."/>
            <person name="Chourrout P."/>
            <person name="Nishida H."/>
            <person name="Aasland R."/>
            <person name="Huzurbazar S."/>
            <person name="Westhof E."/>
            <person name="Delsuc F."/>
            <person name="Lehrach H."/>
            <person name="Reinhardt R."/>
            <person name="Weissenbach J."/>
            <person name="Roy S.W."/>
            <person name="Artiguenave F."/>
            <person name="Postlethwait J.H."/>
            <person name="Manak J.R."/>
            <person name="Thompson E.M."/>
            <person name="Jaillon O."/>
            <person name="Du Pasquier L."/>
            <person name="Boudinot P."/>
            <person name="Liberles D.A."/>
            <person name="Volff J.N."/>
            <person name="Philippe H."/>
            <person name="Lenhard B."/>
            <person name="Roest Crollius H."/>
            <person name="Wincker P."/>
            <person name="Chourrout D."/>
        </authorList>
    </citation>
    <scope>NUCLEOTIDE SEQUENCE [LARGE SCALE GENOMIC DNA]</scope>
</reference>
<protein>
    <submittedName>
        <fullName evidence="2">Uncharacterized protein</fullName>
    </submittedName>
</protein>
<feature type="non-terminal residue" evidence="2">
    <location>
        <position position="1"/>
    </location>
</feature>
<dbReference type="AlphaFoldDB" id="E4YZF2"/>
<accession>E4YZF2</accession>
<name>E4YZF2_OIKDI</name>
<sequence length="266" mass="31195">VQEFRECEKLLGVDEEEPPFDDILSSESCELLLDKFKTEIDDEPVLITNTILQSRSECIMDWHKFYCIRNGKPPNLSGLLKIFRYVDSELYIKTIITTDGSYLIVQSGESVEYDFCAFIEKYEEEAPKSWNDHFKVKPCCGPKAKRTTWIGVYRIIPKIEDDQHNLQQITTIYDWPEFENTNQKIKDIVGTVLTVYVFSAPTWYGRVASEEVMLDFETMNRITLEDLRRKQSKKKPRVTRTKRKKENHGEFDTSSSEEDVVNIKFE</sequence>
<dbReference type="EMBL" id="FN656133">
    <property type="protein sequence ID" value="CBY40830.1"/>
    <property type="molecule type" value="Genomic_DNA"/>
</dbReference>
<feature type="compositionally biased region" description="Basic residues" evidence="1">
    <location>
        <begin position="230"/>
        <end position="246"/>
    </location>
</feature>
<evidence type="ECO:0000256" key="1">
    <source>
        <dbReference type="SAM" id="MobiDB-lite"/>
    </source>
</evidence>
<gene>
    <name evidence="2" type="ORF">GSOID_T00022868001</name>
</gene>